<accession>A0A436ZXW1</accession>
<protein>
    <submittedName>
        <fullName evidence="2">Uncharacterized protein</fullName>
    </submittedName>
</protein>
<dbReference type="EMBL" id="SAEB01000009">
    <property type="protein sequence ID" value="RVD83543.1"/>
    <property type="molecule type" value="Genomic_DNA"/>
</dbReference>
<evidence type="ECO:0000313" key="2">
    <source>
        <dbReference type="EMBL" id="RVD83543.1"/>
    </source>
</evidence>
<organism evidence="2 3">
    <name type="scientific">Arthrobotrys flagrans</name>
    <name type="common">Nematode-trapping fungus</name>
    <name type="synonym">Trichothecium flagrans</name>
    <dbReference type="NCBI Taxonomy" id="97331"/>
    <lineage>
        <taxon>Eukaryota</taxon>
        <taxon>Fungi</taxon>
        <taxon>Dikarya</taxon>
        <taxon>Ascomycota</taxon>
        <taxon>Pezizomycotina</taxon>
        <taxon>Orbiliomycetes</taxon>
        <taxon>Orbiliales</taxon>
        <taxon>Orbiliaceae</taxon>
        <taxon>Arthrobotrys</taxon>
    </lineage>
</organism>
<evidence type="ECO:0000313" key="3">
    <source>
        <dbReference type="Proteomes" id="UP000283090"/>
    </source>
</evidence>
<comment type="caution">
    <text evidence="2">The sequence shown here is derived from an EMBL/GenBank/DDBJ whole genome shotgun (WGS) entry which is preliminary data.</text>
</comment>
<keyword evidence="3" id="KW-1185">Reference proteome</keyword>
<feature type="region of interest" description="Disordered" evidence="1">
    <location>
        <begin position="1"/>
        <end position="24"/>
    </location>
</feature>
<dbReference type="RefSeq" id="XP_067489087.1">
    <property type="nucleotide sequence ID" value="XM_067637585.1"/>
</dbReference>
<gene>
    <name evidence="2" type="ORF">DFL_007929</name>
</gene>
<dbReference type="AlphaFoldDB" id="A0A436ZXW1"/>
<dbReference type="GeneID" id="93590240"/>
<name>A0A436ZXW1_ARTFL</name>
<proteinExistence type="predicted"/>
<evidence type="ECO:0000256" key="1">
    <source>
        <dbReference type="SAM" id="MobiDB-lite"/>
    </source>
</evidence>
<reference evidence="2 3" key="1">
    <citation type="submission" date="2019-01" db="EMBL/GenBank/DDBJ databases">
        <title>Intercellular communication is required for trap formation in the nematode-trapping fungus Duddingtonia flagrans.</title>
        <authorList>
            <person name="Youssar L."/>
            <person name="Wernet V."/>
            <person name="Hensel N."/>
            <person name="Hildebrandt H.-G."/>
            <person name="Fischer R."/>
        </authorList>
    </citation>
    <scope>NUCLEOTIDE SEQUENCE [LARGE SCALE GENOMIC DNA]</scope>
    <source>
        <strain evidence="2 3">CBS H-5679</strain>
    </source>
</reference>
<dbReference type="Proteomes" id="UP000283090">
    <property type="component" value="Unassembled WGS sequence"/>
</dbReference>
<dbReference type="VEuPathDB" id="FungiDB:DFL_007929"/>
<sequence length="92" mass="10291">MLILANGLKNKKKAPIKKPRETNSQKIYQHGSFKMQTGSLFLRFADNNNTVNNLQNPDLFKCKPHDIVTNSNNLVKGQALLTSETLAPKTPL</sequence>